<keyword evidence="4" id="KW-0539">Nucleus</keyword>
<keyword evidence="3" id="KW-0677">Repeat</keyword>
<proteinExistence type="predicted"/>
<evidence type="ECO:0000256" key="1">
    <source>
        <dbReference type="ARBA" id="ARBA00004123"/>
    </source>
</evidence>
<dbReference type="EMBL" id="KI517384">
    <property type="protein sequence ID" value="ESQ54115.1"/>
    <property type="molecule type" value="Genomic_DNA"/>
</dbReference>
<dbReference type="Gene3D" id="2.130.10.10">
    <property type="entry name" value="YVTN repeat-like/Quinoprotein amine dehydrogenase"/>
    <property type="match status" value="1"/>
</dbReference>
<dbReference type="Gramene" id="ESQ54115">
    <property type="protein sequence ID" value="ESQ54115"/>
    <property type="gene ID" value="EUTSA_v10025548mg"/>
</dbReference>
<evidence type="ECO:0000256" key="5">
    <source>
        <dbReference type="SAM" id="MobiDB-lite"/>
    </source>
</evidence>
<keyword evidence="7" id="KW-1185">Reference proteome</keyword>
<name>V4LU24_EUTSA</name>
<reference evidence="6 7" key="1">
    <citation type="journal article" date="2013" name="Front. Plant Sci.">
        <title>The Reference Genome of the Halophytic Plant Eutrema salsugineum.</title>
        <authorList>
            <person name="Yang R."/>
            <person name="Jarvis D.E."/>
            <person name="Chen H."/>
            <person name="Beilstein M.A."/>
            <person name="Grimwood J."/>
            <person name="Jenkins J."/>
            <person name="Shu S."/>
            <person name="Prochnik S."/>
            <person name="Xin M."/>
            <person name="Ma C."/>
            <person name="Schmutz J."/>
            <person name="Wing R.A."/>
            <person name="Mitchell-Olds T."/>
            <person name="Schumaker K.S."/>
            <person name="Wang X."/>
        </authorList>
    </citation>
    <scope>NUCLEOTIDE SEQUENCE [LARGE SCALE GENOMIC DNA]</scope>
</reference>
<accession>V4LU24</accession>
<evidence type="ECO:0000313" key="6">
    <source>
        <dbReference type="EMBL" id="ESQ54115.1"/>
    </source>
</evidence>
<feature type="region of interest" description="Disordered" evidence="5">
    <location>
        <begin position="47"/>
        <end position="72"/>
    </location>
</feature>
<dbReference type="AlphaFoldDB" id="V4LU24"/>
<dbReference type="Proteomes" id="UP000030689">
    <property type="component" value="Unassembled WGS sequence"/>
</dbReference>
<gene>
    <name evidence="6" type="ORF">EUTSA_v10025548mg</name>
</gene>
<evidence type="ECO:0008006" key="8">
    <source>
        <dbReference type="Google" id="ProtNLM"/>
    </source>
</evidence>
<protein>
    <recommendedName>
        <fullName evidence="8">Nucleoporin Nup43</fullName>
    </recommendedName>
</protein>
<organism evidence="6 7">
    <name type="scientific">Eutrema salsugineum</name>
    <name type="common">Saltwater cress</name>
    <name type="synonym">Sisymbrium salsugineum</name>
    <dbReference type="NCBI Taxonomy" id="72664"/>
    <lineage>
        <taxon>Eukaryota</taxon>
        <taxon>Viridiplantae</taxon>
        <taxon>Streptophyta</taxon>
        <taxon>Embryophyta</taxon>
        <taxon>Tracheophyta</taxon>
        <taxon>Spermatophyta</taxon>
        <taxon>Magnoliopsida</taxon>
        <taxon>eudicotyledons</taxon>
        <taxon>Gunneridae</taxon>
        <taxon>Pentapetalae</taxon>
        <taxon>rosids</taxon>
        <taxon>malvids</taxon>
        <taxon>Brassicales</taxon>
        <taxon>Brassicaceae</taxon>
        <taxon>Eutremeae</taxon>
        <taxon>Eutrema</taxon>
    </lineage>
</organism>
<dbReference type="InterPro" id="IPR011045">
    <property type="entry name" value="N2O_reductase_N"/>
</dbReference>
<dbReference type="SUPFAM" id="SSF50974">
    <property type="entry name" value="Nitrous oxide reductase, N-terminal domain"/>
    <property type="match status" value="1"/>
</dbReference>
<keyword evidence="2" id="KW-0853">WD repeat</keyword>
<evidence type="ECO:0000256" key="4">
    <source>
        <dbReference type="ARBA" id="ARBA00023242"/>
    </source>
</evidence>
<evidence type="ECO:0000313" key="7">
    <source>
        <dbReference type="Proteomes" id="UP000030689"/>
    </source>
</evidence>
<feature type="compositionally biased region" description="Low complexity" evidence="5">
    <location>
        <begin position="55"/>
        <end position="66"/>
    </location>
</feature>
<dbReference type="PANTHER" id="PTHR22652:SF0">
    <property type="entry name" value="NUCLEOPORIN NUP43"/>
    <property type="match status" value="1"/>
</dbReference>
<dbReference type="InterPro" id="IPR015943">
    <property type="entry name" value="WD40/YVTN_repeat-like_dom_sf"/>
</dbReference>
<sequence length="317" mass="34158">MEMQDSFQVHRIPQSKYVDGVRWLPQASALNRFFAAAFHDPDCESSSIEIQSLDPNPRGNPSNNPSVDSLSAWTSPSRVSSLEVAGSSGGGGSFKPMVSAATSSGSLHVLMADLVEGAAIEEVYAAEGERFHVGRVEGVDWREAGECVTVGDDGRVNVVTVSNGEGLRYRRVFDGNGLVAYRAVKWASPTEFVTGGYGFGLQLWDQRKPGEAVSQLKGNWFQGKTSAVVHSIDIHPSRKHTCIAGGSSGTIFAWDLRWPKQPIVLSGVGSSESVNNPLSESEMASLVSSSKGKNRSSFWLNLVPLTVLTSTDKIHRM</sequence>
<evidence type="ECO:0000256" key="3">
    <source>
        <dbReference type="ARBA" id="ARBA00022737"/>
    </source>
</evidence>
<comment type="subcellular location">
    <subcellularLocation>
        <location evidence="1">Nucleus</location>
    </subcellularLocation>
</comment>
<dbReference type="PANTHER" id="PTHR22652">
    <property type="entry name" value="NUCLEOPORIN NUP43"/>
    <property type="match status" value="1"/>
</dbReference>
<evidence type="ECO:0000256" key="2">
    <source>
        <dbReference type="ARBA" id="ARBA00022574"/>
    </source>
</evidence>
<dbReference type="GO" id="GO:0031080">
    <property type="term" value="C:nuclear pore outer ring"/>
    <property type="evidence" value="ECO:0007669"/>
    <property type="project" value="TreeGrafter"/>
</dbReference>
<dbReference type="KEGG" id="eus:EUTSA_v10025548mg"/>